<dbReference type="GeneID" id="77936975"/>
<protein>
    <recommendedName>
        <fullName evidence="3">DUF3307 domain-containing protein</fullName>
    </recommendedName>
</protein>
<dbReference type="RefSeq" id="YP_010660965.1">
    <property type="nucleotide sequence ID" value="NC_070882.1"/>
</dbReference>
<dbReference type="Proteomes" id="UP000322144">
    <property type="component" value="Segment"/>
</dbReference>
<keyword evidence="2" id="KW-1185">Reference proteome</keyword>
<organism evidence="1 2">
    <name type="scientific">Pseudomonas phage vB_PaeM_PS119XW</name>
    <dbReference type="NCBI Taxonomy" id="2601632"/>
    <lineage>
        <taxon>Viruses</taxon>
        <taxon>Duplodnaviria</taxon>
        <taxon>Heunggongvirae</taxon>
        <taxon>Uroviricota</taxon>
        <taxon>Caudoviricetes</taxon>
        <taxon>Chimalliviridae</taxon>
        <taxon>Pawinskivirus</taxon>
        <taxon>Pawinskivirus PS119XW</taxon>
    </lineage>
</organism>
<dbReference type="EMBL" id="MN103543">
    <property type="protein sequence ID" value="QEM41954.1"/>
    <property type="molecule type" value="Genomic_DNA"/>
</dbReference>
<evidence type="ECO:0000313" key="1">
    <source>
        <dbReference type="EMBL" id="QEM41954.1"/>
    </source>
</evidence>
<sequence length="120" mass="13540">MEIFSLIELLFVLLVGHAVCDYALQNDFMAAAKNHTTELGKTYWPYVLPAHGLIHGGWVYVVTGSFVLGAAETIIHCITDYLKCDGKIGFHTDQWIHIGCKVLWVILLAYQFDFLQQLPV</sequence>
<reference evidence="1 2" key="1">
    <citation type="submission" date="2019-06" db="EMBL/GenBank/DDBJ databases">
        <title>A distant relative of Phikzvirus genus phages from a therapeutic phage collection.</title>
        <authorList>
            <person name="Hejnowicz M.S."/>
            <person name="Dabrowski K."/>
            <person name="Gawor J."/>
            <person name="Weber-Dabrowska B."/>
            <person name="Gromadka R."/>
            <person name="Lobocka M.B."/>
        </authorList>
    </citation>
    <scope>NUCLEOTIDE SEQUENCE [LARGE SCALE GENOMIC DNA]</scope>
</reference>
<evidence type="ECO:0008006" key="3">
    <source>
        <dbReference type="Google" id="ProtNLM"/>
    </source>
</evidence>
<evidence type="ECO:0000313" key="2">
    <source>
        <dbReference type="Proteomes" id="UP000322144"/>
    </source>
</evidence>
<dbReference type="Pfam" id="PF11750">
    <property type="entry name" value="DUF3307"/>
    <property type="match status" value="1"/>
</dbReference>
<dbReference type="KEGG" id="vg:77936975"/>
<name>A0A5C1K9K2_9CAUD</name>
<dbReference type="InterPro" id="IPR021737">
    <property type="entry name" value="Phage_phiKZ_Orf197"/>
</dbReference>
<proteinExistence type="predicted"/>
<accession>A0A5C1K9K2</accession>